<accession>A0A6N1NUI1</accession>
<reference evidence="1" key="1">
    <citation type="submission" date="2017-01" db="EMBL/GenBank/DDBJ databases">
        <authorList>
            <person name="Assis F.L."/>
            <person name="Abrahao J.S."/>
            <person name="Silva L."/>
            <person name="Khalil J.B."/>
            <person name="Rodrigues R."/>
            <person name="Silva L.S."/>
            <person name="Arantes T."/>
            <person name="Boratto P."/>
            <person name="Andrade M."/>
            <person name="Kroon E.G."/>
            <person name="Ribeiro B."/>
            <person name="Bergier I."/>
            <person name="Seligmann H."/>
            <person name="Ghigo E."/>
            <person name="Colson P."/>
            <person name="Levasseur A."/>
            <person name="Raoult D."/>
            <person name="Scola B.L."/>
        </authorList>
    </citation>
    <scope>NUCLEOTIDE SEQUENCE</scope>
    <source>
        <strain evidence="1">Soda lake</strain>
    </source>
</reference>
<organism evidence="1">
    <name type="scientific">Tupanvirus soda lake</name>
    <dbReference type="NCBI Taxonomy" id="2126985"/>
    <lineage>
        <taxon>Viruses</taxon>
        <taxon>Varidnaviria</taxon>
        <taxon>Bamfordvirae</taxon>
        <taxon>Nucleocytoviricota</taxon>
        <taxon>Megaviricetes</taxon>
        <taxon>Imitervirales</taxon>
        <taxon>Mimiviridae</taxon>
        <taxon>Megamimivirinae</taxon>
        <taxon>Tupanvirus</taxon>
        <taxon>Tupanvirus salinum</taxon>
    </lineage>
</organism>
<dbReference type="KEGG" id="vg:80518607"/>
<name>A0A6N1NUI1_9VIRU</name>
<protein>
    <submittedName>
        <fullName evidence="1">Uncharacterized protein</fullName>
    </submittedName>
</protein>
<proteinExistence type="predicted"/>
<dbReference type="EMBL" id="KY523104">
    <property type="protein sequence ID" value="QKU35186.1"/>
    <property type="molecule type" value="Genomic_DNA"/>
</dbReference>
<reference evidence="1" key="2">
    <citation type="journal article" date="2018" name="Nat. Commun.">
        <title>Tailed giant Tupanvirus possesses the most complete translational apparatus of the known virosphere.</title>
        <authorList>
            <person name="Abrahao J."/>
            <person name="Silva L."/>
            <person name="Silva L.S."/>
            <person name="Khalil J.Y.B."/>
            <person name="Rodrigues R."/>
            <person name="Arantes T."/>
            <person name="Assis F."/>
            <person name="Boratto P."/>
            <person name="Andrade M."/>
            <person name="Kroon E.G."/>
            <person name="Ribeiro B."/>
            <person name="Bergier I."/>
            <person name="Seligmann H."/>
            <person name="Ghigo E."/>
            <person name="Colson P."/>
            <person name="Levasseur A."/>
            <person name="Kroemer G."/>
            <person name="Raoult D."/>
            <person name="La Scola B."/>
        </authorList>
    </citation>
    <scope>NUCLEOTIDE SEQUENCE [LARGE SCALE GENOMIC DNA]</scope>
    <source>
        <strain evidence="1">Soda lake</strain>
    </source>
</reference>
<dbReference type="RefSeq" id="YP_010781843.1">
    <property type="nucleotide sequence ID" value="NC_075039.1"/>
</dbReference>
<dbReference type="GeneID" id="80518607"/>
<evidence type="ECO:0000313" key="1">
    <source>
        <dbReference type="EMBL" id="QKU35186.1"/>
    </source>
</evidence>
<sequence length="488" mass="56779">MGILGSKENLGQIVVVYGYNSNDFTWRNLDLRSVYHTTGLVIKYQNKKYIVTTRQRLISCKNIVMYHCYFRGTEPVMRNDLQIMFQSIEYNIVILGTKECDEFDLTMSEIIYGDYDPKNICPSYDITKSKYVVPTKRSHFNTVRMDMDLESDTINYQAHIYDVKFVESFIYDTSYVPNNYMYKFIFKNEPDSKLYGICGAIIFNKKHQLVGMVSMCEENELFVLPTKALIKIVNDFFRFKNNPNQYSGITTLPFNYKINSDCVEITNTNIVISNTGKKLVKKNDKLISIGNFDIEINTDALVYDIDFKESIPLEIFVALNFDCDKPFDVILQRKKKIINISLYGMPVKDYLPLTNQSYYYPINSIPYVNLNGIIFVQLTHELLDITVYRNVILSNNLLDKYFADENDNFKKILIIDCLNHEIAEKYKLPQLLPISEKQILKCPFVTTINGKETTNLVELENIISTNIKDKKIIIRTGISYTDQFDIIV</sequence>